<name>A0AAV9IEN3_9RHOD</name>
<evidence type="ECO:0000259" key="1">
    <source>
        <dbReference type="PROSITE" id="PS51462"/>
    </source>
</evidence>
<protein>
    <recommendedName>
        <fullName evidence="1">Nudix hydrolase domain-containing protein</fullName>
    </recommendedName>
</protein>
<evidence type="ECO:0000313" key="2">
    <source>
        <dbReference type="EMBL" id="KAK4525897.1"/>
    </source>
</evidence>
<dbReference type="Proteomes" id="UP001300502">
    <property type="component" value="Unassembled WGS sequence"/>
</dbReference>
<keyword evidence="3" id="KW-1185">Reference proteome</keyword>
<organism evidence="2 3">
    <name type="scientific">Galdieria yellowstonensis</name>
    <dbReference type="NCBI Taxonomy" id="3028027"/>
    <lineage>
        <taxon>Eukaryota</taxon>
        <taxon>Rhodophyta</taxon>
        <taxon>Bangiophyceae</taxon>
        <taxon>Galdieriales</taxon>
        <taxon>Galdieriaceae</taxon>
        <taxon>Galdieria</taxon>
    </lineage>
</organism>
<evidence type="ECO:0000313" key="3">
    <source>
        <dbReference type="Proteomes" id="UP001300502"/>
    </source>
</evidence>
<dbReference type="Pfam" id="PF00293">
    <property type="entry name" value="NUDIX"/>
    <property type="match status" value="1"/>
</dbReference>
<dbReference type="Gene3D" id="3.90.79.10">
    <property type="entry name" value="Nucleoside Triphosphate Pyrophosphohydrolase"/>
    <property type="match status" value="1"/>
</dbReference>
<proteinExistence type="predicted"/>
<sequence>MSGVFPHIVQEQIVWEKYFSIYRRQVNLSGKLVAFDVIGHSASNFCAALVFPFDTKNKTATLVKEYYPGDNSMLYSFPGGLFDPKKHESILATAKAELNEEARLVSNEWYPLTGEQGILQDKYSRNRLHMFLALNGEKISDYDCRDAEEYIETVEDVDIHKLPEWICQGKMAVASSCLFWLGWEKLKQMRWIE</sequence>
<dbReference type="SUPFAM" id="SSF55811">
    <property type="entry name" value="Nudix"/>
    <property type="match status" value="1"/>
</dbReference>
<accession>A0AAV9IEN3</accession>
<dbReference type="InterPro" id="IPR000086">
    <property type="entry name" value="NUDIX_hydrolase_dom"/>
</dbReference>
<dbReference type="EMBL" id="JANCYU010000034">
    <property type="protein sequence ID" value="KAK4525897.1"/>
    <property type="molecule type" value="Genomic_DNA"/>
</dbReference>
<reference evidence="2 3" key="1">
    <citation type="submission" date="2022-07" db="EMBL/GenBank/DDBJ databases">
        <title>Genome-wide signatures of adaptation to extreme environments.</title>
        <authorList>
            <person name="Cho C.H."/>
            <person name="Yoon H.S."/>
        </authorList>
    </citation>
    <scope>NUCLEOTIDE SEQUENCE [LARGE SCALE GENOMIC DNA]</scope>
    <source>
        <strain evidence="2 3">108.79 E11</strain>
    </source>
</reference>
<feature type="domain" description="Nudix hydrolase" evidence="1">
    <location>
        <begin position="43"/>
        <end position="179"/>
    </location>
</feature>
<dbReference type="CDD" id="cd03424">
    <property type="entry name" value="NUDIX_ADPRase_Nudt5_UGPPase_Nudt14"/>
    <property type="match status" value="1"/>
</dbReference>
<dbReference type="PROSITE" id="PS51462">
    <property type="entry name" value="NUDIX"/>
    <property type="match status" value="1"/>
</dbReference>
<dbReference type="InterPro" id="IPR015797">
    <property type="entry name" value="NUDIX_hydrolase-like_dom_sf"/>
</dbReference>
<comment type="caution">
    <text evidence="2">The sequence shown here is derived from an EMBL/GenBank/DDBJ whole genome shotgun (WGS) entry which is preliminary data.</text>
</comment>
<gene>
    <name evidence="2" type="ORF">GAYE_SCF17G3806</name>
</gene>
<dbReference type="AlphaFoldDB" id="A0AAV9IEN3"/>